<evidence type="ECO:0000259" key="5">
    <source>
        <dbReference type="Pfam" id="PF00501"/>
    </source>
</evidence>
<dbReference type="PROSITE" id="PS00455">
    <property type="entry name" value="AMP_BINDING"/>
    <property type="match status" value="1"/>
</dbReference>
<gene>
    <name evidence="8" type="ORF">EV666_105212</name>
</gene>
<dbReference type="InterPro" id="IPR000873">
    <property type="entry name" value="AMP-dep_synth/lig_dom"/>
</dbReference>
<dbReference type="Pfam" id="PF13193">
    <property type="entry name" value="AMP-binding_C"/>
    <property type="match status" value="1"/>
</dbReference>
<keyword evidence="2" id="KW-0436">Ligase</keyword>
<evidence type="ECO:0000313" key="8">
    <source>
        <dbReference type="EMBL" id="TCO13840.1"/>
    </source>
</evidence>
<dbReference type="GO" id="GO:0030729">
    <property type="term" value="F:acetoacetate-CoA ligase activity"/>
    <property type="evidence" value="ECO:0007669"/>
    <property type="project" value="InterPro"/>
</dbReference>
<dbReference type="GO" id="GO:0005524">
    <property type="term" value="F:ATP binding"/>
    <property type="evidence" value="ECO:0007669"/>
    <property type="project" value="UniProtKB-KW"/>
</dbReference>
<evidence type="ECO:0000256" key="4">
    <source>
        <dbReference type="ARBA" id="ARBA00022840"/>
    </source>
</evidence>
<proteinExistence type="inferred from homology"/>
<evidence type="ECO:0000256" key="2">
    <source>
        <dbReference type="ARBA" id="ARBA00022598"/>
    </source>
</evidence>
<sequence>MTGQQQERAGQAEEARLLWTPTAADIEKARITHFTRWLEQREGQSFPDYPTLWQWSVDNLERFWAAVWDYFEVRSERPYDQVLSSHAMPGAKWFQGARLNYADHVLRHHMDAPNRRAIVFGSEDGELGEVSWGELRDKVGAMAAALRGFGVGPGDRVVAVLPNIPETIISFLAVASLGAVWSLCSSDMGKSAVLDRFRQIDPKVLICADGYVYAGKPFDRTDGIAELVEALPGVEQLIILPRLHDGVDRQRFPKAHDWRELAAKTASCPPVAVDADHPLWVVYSSGTTGLPKPIVHGHAGITVEMLLMQSIHCDLGPEDTTQWYTSSGWIMWNAQVAAMAAGSAIALYDGNPAYPDLGVLWRFIEKAQVTVFGCGAAYYGNCAKANLRPREFADLSRLRAMSSTGSPLSAEAYAWIYENVRDDIWLSPISGGTDFAGAFICGAPTLPVYAGEMQCRALGHKVEAWDENGKPLIDEVGELVCTLPIPSMPLYFWNDPGNKRYLDSYFDVYPGVWRHGDWLRITPRGGAIIYGRSDATINRHGIRMGTSEFYRVVDAFPEIADSMVVDLEFLGRESFLYLFVVPKQGAALDERLKAAINAQIRSQLSARHVPNAIVETPAVPYTLSGKKLEVPVKRLLLGHPPEGLINRDAMANPDSFEWYVALAKERARAAG</sequence>
<evidence type="ECO:0000256" key="1">
    <source>
        <dbReference type="ARBA" id="ARBA00006432"/>
    </source>
</evidence>
<dbReference type="Pfam" id="PF16177">
    <property type="entry name" value="ACAS_N"/>
    <property type="match status" value="1"/>
</dbReference>
<evidence type="ECO:0000259" key="6">
    <source>
        <dbReference type="Pfam" id="PF13193"/>
    </source>
</evidence>
<name>A0A4R2GTK0_9HYPH</name>
<dbReference type="PANTHER" id="PTHR42921:SF1">
    <property type="entry name" value="ACETOACETYL-COA SYNTHETASE"/>
    <property type="match status" value="1"/>
</dbReference>
<dbReference type="EMBL" id="SLWL01000005">
    <property type="protein sequence ID" value="TCO13840.1"/>
    <property type="molecule type" value="Genomic_DNA"/>
</dbReference>
<dbReference type="GO" id="GO:0006629">
    <property type="term" value="P:lipid metabolic process"/>
    <property type="evidence" value="ECO:0007669"/>
    <property type="project" value="InterPro"/>
</dbReference>
<dbReference type="InterPro" id="IPR045851">
    <property type="entry name" value="AMP-bd_C_sf"/>
</dbReference>
<dbReference type="PANTHER" id="PTHR42921">
    <property type="entry name" value="ACETOACETYL-COA SYNTHETASE"/>
    <property type="match status" value="1"/>
</dbReference>
<feature type="domain" description="Acetyl-coenzyme A synthetase N-terminal" evidence="7">
    <location>
        <begin position="49"/>
        <end position="103"/>
    </location>
</feature>
<dbReference type="OrthoDB" id="9803968at2"/>
<protein>
    <submittedName>
        <fullName evidence="8">Acetoacetyl-CoA synthetase</fullName>
    </submittedName>
</protein>
<dbReference type="NCBIfam" id="TIGR01217">
    <property type="entry name" value="ac_ac_CoA_syn"/>
    <property type="match status" value="1"/>
</dbReference>
<organism evidence="8 9">
    <name type="scientific">Camelimonas lactis</name>
    <dbReference type="NCBI Taxonomy" id="659006"/>
    <lineage>
        <taxon>Bacteria</taxon>
        <taxon>Pseudomonadati</taxon>
        <taxon>Pseudomonadota</taxon>
        <taxon>Alphaproteobacteria</taxon>
        <taxon>Hyphomicrobiales</taxon>
        <taxon>Chelatococcaceae</taxon>
        <taxon>Camelimonas</taxon>
    </lineage>
</organism>
<dbReference type="InterPro" id="IPR025110">
    <property type="entry name" value="AMP-bd_C"/>
</dbReference>
<keyword evidence="3" id="KW-0547">Nucleotide-binding</keyword>
<evidence type="ECO:0000259" key="7">
    <source>
        <dbReference type="Pfam" id="PF16177"/>
    </source>
</evidence>
<dbReference type="InterPro" id="IPR005914">
    <property type="entry name" value="Acac_CoA_synth"/>
</dbReference>
<dbReference type="NCBIfam" id="NF002937">
    <property type="entry name" value="PRK03584.1"/>
    <property type="match status" value="1"/>
</dbReference>
<keyword evidence="9" id="KW-1185">Reference proteome</keyword>
<dbReference type="InterPro" id="IPR032387">
    <property type="entry name" value="ACAS_N"/>
</dbReference>
<dbReference type="SUPFAM" id="SSF56801">
    <property type="entry name" value="Acetyl-CoA synthetase-like"/>
    <property type="match status" value="1"/>
</dbReference>
<feature type="domain" description="AMP-binding enzyme C-terminal" evidence="6">
    <location>
        <begin position="555"/>
        <end position="626"/>
    </location>
</feature>
<accession>A0A4R2GTK0</accession>
<feature type="domain" description="AMP-dependent synthetase/ligase" evidence="5">
    <location>
        <begin position="112"/>
        <end position="481"/>
    </location>
</feature>
<dbReference type="Gene3D" id="3.30.300.30">
    <property type="match status" value="1"/>
</dbReference>
<dbReference type="InterPro" id="IPR042099">
    <property type="entry name" value="ANL_N_sf"/>
</dbReference>
<evidence type="ECO:0000313" key="9">
    <source>
        <dbReference type="Proteomes" id="UP000294881"/>
    </source>
</evidence>
<dbReference type="InterPro" id="IPR020845">
    <property type="entry name" value="AMP-binding_CS"/>
</dbReference>
<dbReference type="RefSeq" id="WP_132005959.1">
    <property type="nucleotide sequence ID" value="NZ_JBHUNN010000002.1"/>
</dbReference>
<reference evidence="8 9" key="1">
    <citation type="submission" date="2019-03" db="EMBL/GenBank/DDBJ databases">
        <title>Genomic Encyclopedia of Type Strains, Phase IV (KMG-IV): sequencing the most valuable type-strain genomes for metagenomic binning, comparative biology and taxonomic classification.</title>
        <authorList>
            <person name="Goeker M."/>
        </authorList>
    </citation>
    <scope>NUCLEOTIDE SEQUENCE [LARGE SCALE GENOMIC DNA]</scope>
    <source>
        <strain evidence="8 9">DSM 22958</strain>
    </source>
</reference>
<keyword evidence="4" id="KW-0067">ATP-binding</keyword>
<comment type="caution">
    <text evidence="8">The sequence shown here is derived from an EMBL/GenBank/DDBJ whole genome shotgun (WGS) entry which is preliminary data.</text>
</comment>
<dbReference type="Gene3D" id="3.40.50.12780">
    <property type="entry name" value="N-terminal domain of ligase-like"/>
    <property type="match status" value="1"/>
</dbReference>
<evidence type="ECO:0000256" key="3">
    <source>
        <dbReference type="ARBA" id="ARBA00022741"/>
    </source>
</evidence>
<dbReference type="Pfam" id="PF00501">
    <property type="entry name" value="AMP-binding"/>
    <property type="match status" value="1"/>
</dbReference>
<dbReference type="AlphaFoldDB" id="A0A4R2GTK0"/>
<dbReference type="Proteomes" id="UP000294881">
    <property type="component" value="Unassembled WGS sequence"/>
</dbReference>
<comment type="similarity">
    <text evidence="1">Belongs to the ATP-dependent AMP-binding enzyme family.</text>
</comment>